<keyword evidence="6" id="KW-0964">Secreted</keyword>
<keyword evidence="7 17" id="KW-0732">Signal</keyword>
<dbReference type="SUPFAM" id="SSF51905">
    <property type="entry name" value="FAD/NAD(P)-binding domain"/>
    <property type="match status" value="1"/>
</dbReference>
<dbReference type="PROSITE" id="PS51164">
    <property type="entry name" value="CBM1_2"/>
    <property type="match status" value="1"/>
</dbReference>
<evidence type="ECO:0000256" key="10">
    <source>
        <dbReference type="ARBA" id="ARBA00034010"/>
    </source>
</evidence>
<evidence type="ECO:0000256" key="9">
    <source>
        <dbReference type="ARBA" id="ARBA00033986"/>
    </source>
</evidence>
<evidence type="ECO:0000256" key="11">
    <source>
        <dbReference type="ARBA" id="ARBA00034029"/>
    </source>
</evidence>
<evidence type="ECO:0000256" key="8">
    <source>
        <dbReference type="ARBA" id="ARBA00024699"/>
    </source>
</evidence>
<dbReference type="GO" id="GO:0005975">
    <property type="term" value="P:carbohydrate metabolic process"/>
    <property type="evidence" value="ECO:0007669"/>
    <property type="project" value="InterPro"/>
</dbReference>
<dbReference type="InterPro" id="IPR012132">
    <property type="entry name" value="GMC_OxRdtase"/>
</dbReference>
<comment type="catalytic activity">
    <reaction evidence="13">
        <text>a pyranoside + acceptor = a pyranosid-3,4-diulose + reduced acceptor.</text>
        <dbReference type="EC" id="1.1.99.29"/>
    </reaction>
</comment>
<evidence type="ECO:0000256" key="1">
    <source>
        <dbReference type="ARBA" id="ARBA00001974"/>
    </source>
</evidence>
<feature type="chain" id="PRO_5035713393" description="pyranose dehydrogenase (acceptor)" evidence="17">
    <location>
        <begin position="24"/>
        <end position="692"/>
    </location>
</feature>
<keyword evidence="20" id="KW-1185">Reference proteome</keyword>
<evidence type="ECO:0000256" key="16">
    <source>
        <dbReference type="SAM" id="MobiDB-lite"/>
    </source>
</evidence>
<dbReference type="AlphaFoldDB" id="A0A8S0VXR9"/>
<evidence type="ECO:0000256" key="3">
    <source>
        <dbReference type="ARBA" id="ARBA00010790"/>
    </source>
</evidence>
<evidence type="ECO:0000256" key="15">
    <source>
        <dbReference type="PIRSR" id="PIRSR000137-2"/>
    </source>
</evidence>
<dbReference type="Pfam" id="PF05199">
    <property type="entry name" value="GMC_oxred_C"/>
    <property type="match status" value="1"/>
</dbReference>
<dbReference type="PIRSF" id="PIRSF000137">
    <property type="entry name" value="Alcohol_oxidase"/>
    <property type="match status" value="1"/>
</dbReference>
<dbReference type="SUPFAM" id="SSF54373">
    <property type="entry name" value="FAD-linked reductases, C-terminal domain"/>
    <property type="match status" value="1"/>
</dbReference>
<evidence type="ECO:0000256" key="12">
    <source>
        <dbReference type="ARBA" id="ARBA00034050"/>
    </source>
</evidence>
<dbReference type="InterPro" id="IPR007867">
    <property type="entry name" value="GMC_OxRtase_C"/>
</dbReference>
<dbReference type="PROSITE" id="PS00562">
    <property type="entry name" value="CBM1_1"/>
    <property type="match status" value="1"/>
</dbReference>
<comment type="subcellular location">
    <subcellularLocation>
        <location evidence="2">Secreted</location>
    </subcellularLocation>
</comment>
<dbReference type="SUPFAM" id="SSF57180">
    <property type="entry name" value="Cellulose-binding domain"/>
    <property type="match status" value="1"/>
</dbReference>
<accession>A0A8S0VXR9</accession>
<dbReference type="InterPro" id="IPR036188">
    <property type="entry name" value="FAD/NAD-bd_sf"/>
</dbReference>
<dbReference type="PANTHER" id="PTHR11552">
    <property type="entry name" value="GLUCOSE-METHANOL-CHOLINE GMC OXIDOREDUCTASE"/>
    <property type="match status" value="1"/>
</dbReference>
<dbReference type="OrthoDB" id="269227at2759"/>
<comment type="caution">
    <text evidence="19">The sequence shown here is derived from an EMBL/GenBank/DDBJ whole genome shotgun (WGS) entry which is preliminary data.</text>
</comment>
<proteinExistence type="inferred from homology"/>
<evidence type="ECO:0000256" key="2">
    <source>
        <dbReference type="ARBA" id="ARBA00004613"/>
    </source>
</evidence>
<dbReference type="EC" id="1.1.99.29" evidence="5"/>
<dbReference type="SMART" id="SM00236">
    <property type="entry name" value="fCBD"/>
    <property type="match status" value="1"/>
</dbReference>
<protein>
    <recommendedName>
        <fullName evidence="5">pyranose dehydrogenase (acceptor)</fullName>
        <ecNumber evidence="5">1.1.99.29</ecNumber>
    </recommendedName>
</protein>
<comment type="catalytic activity">
    <reaction evidence="9">
        <text>pyranose + acceptor = pyranos-2-ulose + reduced acceptor.</text>
        <dbReference type="EC" id="1.1.99.29"/>
    </reaction>
</comment>
<comment type="subunit">
    <text evidence="4">Monomer.</text>
</comment>
<evidence type="ECO:0000259" key="18">
    <source>
        <dbReference type="PROSITE" id="PS51164"/>
    </source>
</evidence>
<gene>
    <name evidence="19" type="ORF">AAE3_LOCUS3461</name>
</gene>
<comment type="catalytic activity">
    <reaction evidence="12">
        <text>a pyranoside + acceptor = a pyranosid-3-ulose + reduced acceptor.</text>
        <dbReference type="EC" id="1.1.99.29"/>
    </reaction>
</comment>
<dbReference type="InterPro" id="IPR035971">
    <property type="entry name" value="CBD_sf"/>
</dbReference>
<dbReference type="Pfam" id="PF00734">
    <property type="entry name" value="CBM_1"/>
    <property type="match status" value="1"/>
</dbReference>
<evidence type="ECO:0000256" key="17">
    <source>
        <dbReference type="SAM" id="SignalP"/>
    </source>
</evidence>
<keyword evidence="15" id="KW-0274">FAD</keyword>
<comment type="catalytic activity">
    <reaction evidence="11">
        <text>pyranose + acceptor = pyranos-3-ulose + reduced acceptor.</text>
        <dbReference type="EC" id="1.1.99.29"/>
    </reaction>
</comment>
<reference evidence="19 20" key="1">
    <citation type="submission" date="2020-01" db="EMBL/GenBank/DDBJ databases">
        <authorList>
            <person name="Gupta K D."/>
        </authorList>
    </citation>
    <scope>NUCLEOTIDE SEQUENCE [LARGE SCALE GENOMIC DNA]</scope>
</reference>
<feature type="binding site" evidence="15">
    <location>
        <position position="270"/>
    </location>
    <ligand>
        <name>FAD</name>
        <dbReference type="ChEBI" id="CHEBI:57692"/>
    </ligand>
</feature>
<dbReference type="GO" id="GO:0005576">
    <property type="term" value="C:extracellular region"/>
    <property type="evidence" value="ECO:0007669"/>
    <property type="project" value="UniProtKB-SubCell"/>
</dbReference>
<evidence type="ECO:0000313" key="19">
    <source>
        <dbReference type="EMBL" id="CAA7261241.1"/>
    </source>
</evidence>
<sequence>MARLTSRLLGLTQLLAVLGAVNGYVEMLSGLQARQINAGQLAAAYDYIVVGGGQSGLVIANRLSEDSGRSVLVVEYGYFDNNPAQVEPASATQYLSRNLFNLSSVAQPGIGNRQGQVYAASVVGGGSTVNGMLFDRGSAEDYDIWERLGNPGWGWSGLLPYFKKSTTFTPPSPELTREYNITWDIERAYGNGPVQATFPDWQWPGIKIQWKAWAEVGMPINTEGAAGDAFGAYWIPSNVDQQYRRSYARTGYWDPVANRANLKLLIGYRVNEVLFNANKRAESITIQERGSSNGAPTITVKATQEIILCAGWLHTPQILQRSGVGPRALLQQAGVNVVADLPGVGSNLQDHPVSRAGFQYQTDVVPNPGSLNSDATFRTWADQQWQQRKGPRSMGVGNALVTAPLPILTSNFQAILDKGKAQNAASYLPRGYTAAQVAGFVAQRDILLASFAKQDNGVVEIPFSGGASTSLVLMKPLSRGTVLLNPANRYAEPSVDFNVNINPVDPDILVATIKFFRRWMAAPSMQQLTPVEQTPGASLTSDAQLANYLTTSMGASTAHSCCTAAMAPQEQAGVVSADLTVYGVTGLSVGDISIIPIIPATHTCATVYAIAEKAADLIKARYDPSIPSPPTTPGTSTQPVPTTTTANPQPTQPPSCTVNKWGQCGGQGYTGCTTCAAGSTCTFSNDWYSQCL</sequence>
<dbReference type="InterPro" id="IPR000254">
    <property type="entry name" value="CBD"/>
</dbReference>
<dbReference type="Gene3D" id="3.30.560.10">
    <property type="entry name" value="Glucose Oxidase, domain 3"/>
    <property type="match status" value="1"/>
</dbReference>
<evidence type="ECO:0000313" key="20">
    <source>
        <dbReference type="Proteomes" id="UP000467700"/>
    </source>
</evidence>
<comment type="similarity">
    <text evidence="3">Belongs to the GMC oxidoreductase family.</text>
</comment>
<feature type="domain" description="CBM1" evidence="18">
    <location>
        <begin position="656"/>
        <end position="692"/>
    </location>
</feature>
<dbReference type="Gene3D" id="3.50.50.60">
    <property type="entry name" value="FAD/NAD(P)-binding domain"/>
    <property type="match status" value="1"/>
</dbReference>
<feature type="compositionally biased region" description="Low complexity" evidence="16">
    <location>
        <begin position="633"/>
        <end position="649"/>
    </location>
</feature>
<dbReference type="Pfam" id="PF00732">
    <property type="entry name" value="GMC_oxred_N"/>
    <property type="match status" value="1"/>
</dbReference>
<name>A0A8S0VXR9_CYCAE</name>
<organism evidence="19 20">
    <name type="scientific">Cyclocybe aegerita</name>
    <name type="common">Black poplar mushroom</name>
    <name type="synonym">Agrocybe aegerita</name>
    <dbReference type="NCBI Taxonomy" id="1973307"/>
    <lineage>
        <taxon>Eukaryota</taxon>
        <taxon>Fungi</taxon>
        <taxon>Dikarya</taxon>
        <taxon>Basidiomycota</taxon>
        <taxon>Agaricomycotina</taxon>
        <taxon>Agaricomycetes</taxon>
        <taxon>Agaricomycetidae</taxon>
        <taxon>Agaricales</taxon>
        <taxon>Agaricineae</taxon>
        <taxon>Bolbitiaceae</taxon>
        <taxon>Cyclocybe</taxon>
    </lineage>
</organism>
<feature type="binding site" evidence="15">
    <location>
        <position position="122"/>
    </location>
    <ligand>
        <name>FAD</name>
        <dbReference type="ChEBI" id="CHEBI:57692"/>
    </ligand>
</feature>
<evidence type="ECO:0000256" key="5">
    <source>
        <dbReference type="ARBA" id="ARBA00013177"/>
    </source>
</evidence>
<feature type="active site" description="Proton donor" evidence="14">
    <location>
        <position position="559"/>
    </location>
</feature>
<dbReference type="Proteomes" id="UP000467700">
    <property type="component" value="Unassembled WGS sequence"/>
</dbReference>
<dbReference type="GO" id="GO:0044550">
    <property type="term" value="P:secondary metabolite biosynthetic process"/>
    <property type="evidence" value="ECO:0007669"/>
    <property type="project" value="TreeGrafter"/>
</dbReference>
<comment type="cofactor">
    <cofactor evidence="1 15">
        <name>FAD</name>
        <dbReference type="ChEBI" id="CHEBI:57692"/>
    </cofactor>
</comment>
<comment type="function">
    <text evidence="8">Catalyzes the single-oxidation or sequential double oxidation reaction of carbohydrates primarily at carbon-2 and/or carbon-3 with the concomitant reduction of the flavin. The enzyme exhibits a broad sugar substrate specificity, oxidizing different aldopyranoses to the corresponding C-1, C-2, C-3 or C-1,2, C-2,3 and C-3,4 (di)dehydro sugars with substrate-specific regioselectivity. Accepts only a narrow range of electron acceptors such as substituted benzoquinones and complexed metal ions and reacts extremely slowly with O(2) as acceptor. May play a role in the natural recycling of plant matter by oxidizing all major monosaccharides in lignocellulose and by reducing quinone compounds or reactive radical species generated during lignin depolymerization.</text>
</comment>
<dbReference type="InterPro" id="IPR000172">
    <property type="entry name" value="GMC_OxRdtase_N"/>
</dbReference>
<keyword evidence="15" id="KW-0285">Flavoprotein</keyword>
<dbReference type="EMBL" id="CACVBS010000032">
    <property type="protein sequence ID" value="CAA7261241.1"/>
    <property type="molecule type" value="Genomic_DNA"/>
</dbReference>
<comment type="catalytic activity">
    <reaction evidence="10">
        <text>pyranose + acceptor = pyranos-2,3-diulose + reduced acceptor.</text>
        <dbReference type="EC" id="1.1.99.29"/>
    </reaction>
</comment>
<evidence type="ECO:0000256" key="4">
    <source>
        <dbReference type="ARBA" id="ARBA00011245"/>
    </source>
</evidence>
<evidence type="ECO:0000256" key="13">
    <source>
        <dbReference type="ARBA" id="ARBA00034059"/>
    </source>
</evidence>
<feature type="active site" description="Proton acceptor" evidence="14">
    <location>
        <position position="602"/>
    </location>
</feature>
<dbReference type="GO" id="GO:0030248">
    <property type="term" value="F:cellulose binding"/>
    <property type="evidence" value="ECO:0007669"/>
    <property type="project" value="InterPro"/>
</dbReference>
<evidence type="ECO:0000256" key="7">
    <source>
        <dbReference type="ARBA" id="ARBA00022729"/>
    </source>
</evidence>
<feature type="region of interest" description="Disordered" evidence="16">
    <location>
        <begin position="622"/>
        <end position="654"/>
    </location>
</feature>
<evidence type="ECO:0000256" key="6">
    <source>
        <dbReference type="ARBA" id="ARBA00022525"/>
    </source>
</evidence>
<dbReference type="PANTHER" id="PTHR11552:SF115">
    <property type="entry name" value="DEHYDROGENASE XPTC-RELATED"/>
    <property type="match status" value="1"/>
</dbReference>
<evidence type="ECO:0000256" key="14">
    <source>
        <dbReference type="PIRSR" id="PIRSR000137-1"/>
    </source>
</evidence>
<feature type="signal peptide" evidence="17">
    <location>
        <begin position="1"/>
        <end position="23"/>
    </location>
</feature>
<dbReference type="GO" id="GO:0033718">
    <property type="term" value="F:pyranose dehydrogenase (acceptor) activity"/>
    <property type="evidence" value="ECO:0007669"/>
    <property type="project" value="UniProtKB-EC"/>
</dbReference>
<dbReference type="GO" id="GO:0050660">
    <property type="term" value="F:flavin adenine dinucleotide binding"/>
    <property type="evidence" value="ECO:0007669"/>
    <property type="project" value="InterPro"/>
</dbReference>